<keyword evidence="13" id="KW-1185">Reference proteome</keyword>
<reference evidence="12 13" key="1">
    <citation type="submission" date="2024-08" db="EMBL/GenBank/DDBJ databases">
        <title>Gnathostoma spinigerum genome.</title>
        <authorList>
            <person name="Gonzalez-Bertolin B."/>
            <person name="Monzon S."/>
            <person name="Zaballos A."/>
            <person name="Jimenez P."/>
            <person name="Dekumyoy P."/>
            <person name="Varona S."/>
            <person name="Cuesta I."/>
            <person name="Sumanam S."/>
            <person name="Adisakwattana P."/>
            <person name="Gasser R.B."/>
            <person name="Hernandez-Gonzalez A."/>
            <person name="Young N.D."/>
            <person name="Perteguer M.J."/>
        </authorList>
    </citation>
    <scope>NUCLEOTIDE SEQUENCE [LARGE SCALE GENOMIC DNA]</scope>
    <source>
        <strain evidence="12">AL3</strain>
        <tissue evidence="12">Liver</tissue>
    </source>
</reference>
<name>A0ABD6EX99_9BILA</name>
<feature type="transmembrane region" description="Helical" evidence="11">
    <location>
        <begin position="69"/>
        <end position="87"/>
    </location>
</feature>
<feature type="transmembrane region" description="Helical" evidence="11">
    <location>
        <begin position="6"/>
        <end position="23"/>
    </location>
</feature>
<evidence type="ECO:0000256" key="6">
    <source>
        <dbReference type="ARBA" id="ARBA00022679"/>
    </source>
</evidence>
<keyword evidence="9 11" id="KW-1133">Transmembrane helix</keyword>
<evidence type="ECO:0000313" key="12">
    <source>
        <dbReference type="EMBL" id="MFH4984408.1"/>
    </source>
</evidence>
<evidence type="ECO:0000313" key="13">
    <source>
        <dbReference type="Proteomes" id="UP001608902"/>
    </source>
</evidence>
<keyword evidence="10 11" id="KW-0472">Membrane</keyword>
<dbReference type="InterPro" id="IPR007315">
    <property type="entry name" value="PIG-V/Gpi18"/>
</dbReference>
<evidence type="ECO:0000256" key="5">
    <source>
        <dbReference type="ARBA" id="ARBA00022676"/>
    </source>
</evidence>
<evidence type="ECO:0000256" key="8">
    <source>
        <dbReference type="ARBA" id="ARBA00022824"/>
    </source>
</evidence>
<feature type="transmembrane region" description="Helical" evidence="11">
    <location>
        <begin position="344"/>
        <end position="365"/>
    </location>
</feature>
<evidence type="ECO:0000256" key="9">
    <source>
        <dbReference type="ARBA" id="ARBA00022989"/>
    </source>
</evidence>
<keyword evidence="7 11" id="KW-0812">Transmembrane</keyword>
<comment type="similarity">
    <text evidence="3 11">Belongs to the PIGV family.</text>
</comment>
<comment type="subcellular location">
    <subcellularLocation>
        <location evidence="1 11">Endoplasmic reticulum membrane</location>
        <topology evidence="1 11">Multi-pass membrane protein</topology>
    </subcellularLocation>
</comment>
<dbReference type="Proteomes" id="UP001608902">
    <property type="component" value="Unassembled WGS sequence"/>
</dbReference>
<evidence type="ECO:0000256" key="1">
    <source>
        <dbReference type="ARBA" id="ARBA00004477"/>
    </source>
</evidence>
<evidence type="ECO:0000256" key="11">
    <source>
        <dbReference type="RuleBase" id="RU363112"/>
    </source>
</evidence>
<dbReference type="GO" id="GO:0006506">
    <property type="term" value="P:GPI anchor biosynthetic process"/>
    <property type="evidence" value="ECO:0007669"/>
    <property type="project" value="UniProtKB-KW"/>
</dbReference>
<dbReference type="Pfam" id="PF04188">
    <property type="entry name" value="Mannosyl_trans2"/>
    <property type="match status" value="1"/>
</dbReference>
<dbReference type="GO" id="GO:0005789">
    <property type="term" value="C:endoplasmic reticulum membrane"/>
    <property type="evidence" value="ECO:0007669"/>
    <property type="project" value="UniProtKB-SubCell"/>
</dbReference>
<evidence type="ECO:0000256" key="7">
    <source>
        <dbReference type="ARBA" id="ARBA00022692"/>
    </source>
</evidence>
<evidence type="ECO:0000256" key="10">
    <source>
        <dbReference type="ARBA" id="ARBA00023136"/>
    </source>
</evidence>
<gene>
    <name evidence="12" type="ORF">AB6A40_011117</name>
</gene>
<feature type="transmembrane region" description="Helical" evidence="11">
    <location>
        <begin position="94"/>
        <end position="110"/>
    </location>
</feature>
<evidence type="ECO:0000256" key="3">
    <source>
        <dbReference type="ARBA" id="ARBA00008698"/>
    </source>
</evidence>
<keyword evidence="5 11" id="KW-0328">Glycosyltransferase</keyword>
<dbReference type="PANTHER" id="PTHR12468">
    <property type="entry name" value="GPI MANNOSYLTRANSFERASE 2"/>
    <property type="match status" value="1"/>
</dbReference>
<proteinExistence type="inferred from homology"/>
<accession>A0ABD6EX99</accession>
<evidence type="ECO:0000256" key="2">
    <source>
        <dbReference type="ARBA" id="ARBA00004687"/>
    </source>
</evidence>
<sequence length="371" mass="42135">MTALQIAFMISGQLLYTLLLLLTRSAKVSVLGCLVFCFNPASIFFSAAYSESVFTLLTLSGLILLYFDPTFPFLRHLGAATFFALAFATRANGLLNYGYIMYAVFIETLYDISEKKFIWQQDCVTAILKLFRFLAVILMCWIVFGALVMAHGTRMQHKFCTQNETNLLSADIINYANVNGLVLPGQLDNISWCRNKANIVNPVPVFYPVIQGKYWDVKLFGYWQTKKIPCFILAFPALLIVIYGVSDYVRRLWKTYGSLAGVITMVITDPFCGLPFAVHALVLSLSAVFLYNVEVVTRILFSSSPFVYLALANYMHRRTPLVTVSDLQYPPILPFFTNFSRTHLVHALILFYLLSYFFIGTLLHVNWLPFT</sequence>
<organism evidence="12 13">
    <name type="scientific">Gnathostoma spinigerum</name>
    <dbReference type="NCBI Taxonomy" id="75299"/>
    <lineage>
        <taxon>Eukaryota</taxon>
        <taxon>Metazoa</taxon>
        <taxon>Ecdysozoa</taxon>
        <taxon>Nematoda</taxon>
        <taxon>Chromadorea</taxon>
        <taxon>Rhabditida</taxon>
        <taxon>Spirurina</taxon>
        <taxon>Gnathostomatomorpha</taxon>
        <taxon>Gnathostomatoidea</taxon>
        <taxon>Gnathostomatidae</taxon>
        <taxon>Gnathostoma</taxon>
    </lineage>
</organism>
<keyword evidence="4 11" id="KW-0337">GPI-anchor biosynthesis</keyword>
<feature type="transmembrane region" description="Helical" evidence="11">
    <location>
        <begin position="295"/>
        <end position="315"/>
    </location>
</feature>
<comment type="function">
    <text evidence="11">Mannosyltransferase involved in glycosylphosphatidylinositol-anchor biosynthesis.</text>
</comment>
<keyword evidence="8 11" id="KW-0256">Endoplasmic reticulum</keyword>
<feature type="transmembrane region" description="Helical" evidence="11">
    <location>
        <begin position="30"/>
        <end position="49"/>
    </location>
</feature>
<feature type="transmembrane region" description="Helical" evidence="11">
    <location>
        <begin position="228"/>
        <end position="246"/>
    </location>
</feature>
<protein>
    <recommendedName>
        <fullName evidence="11">GPI mannosyltransferase 2</fullName>
        <ecNumber evidence="11">2.4.1.-</ecNumber>
    </recommendedName>
</protein>
<evidence type="ECO:0000256" key="4">
    <source>
        <dbReference type="ARBA" id="ARBA00022502"/>
    </source>
</evidence>
<dbReference type="PANTHER" id="PTHR12468:SF2">
    <property type="entry name" value="GPI MANNOSYLTRANSFERASE 2"/>
    <property type="match status" value="1"/>
</dbReference>
<dbReference type="GO" id="GO:0016757">
    <property type="term" value="F:glycosyltransferase activity"/>
    <property type="evidence" value="ECO:0007669"/>
    <property type="project" value="UniProtKB-KW"/>
</dbReference>
<dbReference type="EC" id="2.4.1.-" evidence="11"/>
<feature type="transmembrane region" description="Helical" evidence="11">
    <location>
        <begin position="258"/>
        <end position="283"/>
    </location>
</feature>
<feature type="transmembrane region" description="Helical" evidence="11">
    <location>
        <begin position="130"/>
        <end position="150"/>
    </location>
</feature>
<dbReference type="AlphaFoldDB" id="A0ABD6EX99"/>
<comment type="caution">
    <text evidence="12">The sequence shown here is derived from an EMBL/GenBank/DDBJ whole genome shotgun (WGS) entry which is preliminary data.</text>
</comment>
<comment type="pathway">
    <text evidence="2 11">Glycolipid biosynthesis; glycosylphosphatidylinositol-anchor biosynthesis.</text>
</comment>
<keyword evidence="6 11" id="KW-0808">Transferase</keyword>
<dbReference type="EMBL" id="JBGFUD010017335">
    <property type="protein sequence ID" value="MFH4984408.1"/>
    <property type="molecule type" value="Genomic_DNA"/>
</dbReference>